<name>F4R7U6_MELLP</name>
<dbReference type="EMBL" id="GL883092">
    <property type="protein sequence ID" value="EGG11377.1"/>
    <property type="molecule type" value="Genomic_DNA"/>
</dbReference>
<keyword evidence="3" id="KW-1185">Reference proteome</keyword>
<dbReference type="VEuPathDB" id="FungiDB:MELLADRAFT_90876"/>
<accession>F4R7U6</accession>
<feature type="transmembrane region" description="Helical" evidence="1">
    <location>
        <begin position="80"/>
        <end position="100"/>
    </location>
</feature>
<evidence type="ECO:0000256" key="1">
    <source>
        <dbReference type="SAM" id="Phobius"/>
    </source>
</evidence>
<dbReference type="RefSeq" id="XP_007405012.1">
    <property type="nucleotide sequence ID" value="XM_007404950.1"/>
</dbReference>
<dbReference type="AlphaFoldDB" id="F4R7U6"/>
<dbReference type="Proteomes" id="UP000001072">
    <property type="component" value="Unassembled WGS sequence"/>
</dbReference>
<feature type="transmembrane region" description="Helical" evidence="1">
    <location>
        <begin position="203"/>
        <end position="224"/>
    </location>
</feature>
<evidence type="ECO:0000313" key="3">
    <source>
        <dbReference type="Proteomes" id="UP000001072"/>
    </source>
</evidence>
<organism evidence="3">
    <name type="scientific">Melampsora larici-populina (strain 98AG31 / pathotype 3-4-7)</name>
    <name type="common">Poplar leaf rust fungus</name>
    <dbReference type="NCBI Taxonomy" id="747676"/>
    <lineage>
        <taxon>Eukaryota</taxon>
        <taxon>Fungi</taxon>
        <taxon>Dikarya</taxon>
        <taxon>Basidiomycota</taxon>
        <taxon>Pucciniomycotina</taxon>
        <taxon>Pucciniomycetes</taxon>
        <taxon>Pucciniales</taxon>
        <taxon>Melampsoraceae</taxon>
        <taxon>Melampsora</taxon>
    </lineage>
</organism>
<sequence length="239" mass="25778">MRGTMDVLRIGMEGFGTRTGCGSGNQKGGTGWSYIVPVGCYVGKFPNLVVIVSKRIALLTLLTFIQYRSAIIQHDVERRISTTLSLCLLSISAHVFMWYCSSTYRMNKSIASIQSPYDMRSLSFGVYPFEVENRQRLEFENCSSTNTISLSGSIRSLTSLSAFFCFIGLGGTSVLSSLTPSVISFTAVISFGSSPPATIDAVLWRLILTLAGFGGCPSTAILAVTRSSGSYGTTPYAAR</sequence>
<keyword evidence="1" id="KW-1133">Transmembrane helix</keyword>
<evidence type="ECO:0000313" key="2">
    <source>
        <dbReference type="EMBL" id="EGG11377.1"/>
    </source>
</evidence>
<keyword evidence="1" id="KW-0472">Membrane</keyword>
<dbReference type="GeneID" id="18935709"/>
<gene>
    <name evidence="2" type="ORF">MELLADRAFT_90876</name>
</gene>
<keyword evidence="1" id="KW-0812">Transmembrane</keyword>
<reference evidence="3" key="1">
    <citation type="journal article" date="2011" name="Proc. Natl. Acad. Sci. U.S.A.">
        <title>Obligate biotrophy features unraveled by the genomic analysis of rust fungi.</title>
        <authorList>
            <person name="Duplessis S."/>
            <person name="Cuomo C.A."/>
            <person name="Lin Y.-C."/>
            <person name="Aerts A."/>
            <person name="Tisserant E."/>
            <person name="Veneault-Fourrey C."/>
            <person name="Joly D.L."/>
            <person name="Hacquard S."/>
            <person name="Amselem J."/>
            <person name="Cantarel B.L."/>
            <person name="Chiu R."/>
            <person name="Coutinho P.M."/>
            <person name="Feau N."/>
            <person name="Field M."/>
            <person name="Frey P."/>
            <person name="Gelhaye E."/>
            <person name="Goldberg J."/>
            <person name="Grabherr M.G."/>
            <person name="Kodira C.D."/>
            <person name="Kohler A."/>
            <person name="Kuees U."/>
            <person name="Lindquist E.A."/>
            <person name="Lucas S.M."/>
            <person name="Mago R."/>
            <person name="Mauceli E."/>
            <person name="Morin E."/>
            <person name="Murat C."/>
            <person name="Pangilinan J.L."/>
            <person name="Park R."/>
            <person name="Pearson M."/>
            <person name="Quesneville H."/>
            <person name="Rouhier N."/>
            <person name="Sakthikumar S."/>
            <person name="Salamov A.A."/>
            <person name="Schmutz J."/>
            <person name="Selles B."/>
            <person name="Shapiro H."/>
            <person name="Tanguay P."/>
            <person name="Tuskan G.A."/>
            <person name="Henrissat B."/>
            <person name="Van de Peer Y."/>
            <person name="Rouze P."/>
            <person name="Ellis J.G."/>
            <person name="Dodds P.N."/>
            <person name="Schein J.E."/>
            <person name="Zhong S."/>
            <person name="Hamelin R.C."/>
            <person name="Grigoriev I.V."/>
            <person name="Szabo L.J."/>
            <person name="Martin F."/>
        </authorList>
    </citation>
    <scope>NUCLEOTIDE SEQUENCE [LARGE SCALE GENOMIC DNA]</scope>
    <source>
        <strain evidence="3">98AG31 / pathotype 3-4-7</strain>
    </source>
</reference>
<dbReference type="InParanoid" id="F4R7U6"/>
<dbReference type="KEGG" id="mlr:MELLADRAFT_90876"/>
<dbReference type="HOGENOM" id="CLU_1161380_0_0_1"/>
<feature type="transmembrane region" description="Helical" evidence="1">
    <location>
        <begin position="56"/>
        <end position="74"/>
    </location>
</feature>
<feature type="transmembrane region" description="Helical" evidence="1">
    <location>
        <begin position="160"/>
        <end position="183"/>
    </location>
</feature>
<protein>
    <submittedName>
        <fullName evidence="2">Uncharacterized protein</fullName>
    </submittedName>
</protein>
<proteinExistence type="predicted"/>